<dbReference type="SUPFAM" id="SSF53720">
    <property type="entry name" value="ALDH-like"/>
    <property type="match status" value="1"/>
</dbReference>
<feature type="domain" description="Aldehyde dehydrogenase" evidence="2">
    <location>
        <begin position="29"/>
        <end position="248"/>
    </location>
</feature>
<sequence>MNEIKKTYKNYVGGKYLRSESGKTFRIALKSEFYEVPLTSRKDVRDAVVAAKKGFTEWQKLTPYNRTQVLYRLSEMLEGNIETYQQILEDSGLSKSKAKEDTKQALDSLIWYAGIADKWEQMTGNLNPVAGEYFNISHQESLGIVFTLNSDENSLNQLLLNILPSLVTGCSVISFNGDNSIMALKLAEDINNSDLPAGALNILSGKFDQIIDDVSNHVEINAMAIYKQLPSTDKKIIRENASKSLKRIFINPPVSGLESLLPFIETKTVWHPKGR</sequence>
<dbReference type="InterPro" id="IPR016162">
    <property type="entry name" value="Ald_DH_N"/>
</dbReference>
<dbReference type="AlphaFoldDB" id="S5DLJ3"/>
<evidence type="ECO:0000256" key="1">
    <source>
        <dbReference type="ARBA" id="ARBA00023002"/>
    </source>
</evidence>
<proteinExistence type="predicted"/>
<dbReference type="GO" id="GO:0016491">
    <property type="term" value="F:oxidoreductase activity"/>
    <property type="evidence" value="ECO:0007669"/>
    <property type="project" value="UniProtKB-KW"/>
</dbReference>
<accession>S5DLJ3</accession>
<dbReference type="InterPro" id="IPR015590">
    <property type="entry name" value="Aldehyde_DH_dom"/>
</dbReference>
<evidence type="ECO:0000259" key="2">
    <source>
        <dbReference type="Pfam" id="PF00171"/>
    </source>
</evidence>
<dbReference type="PANTHER" id="PTHR11699">
    <property type="entry name" value="ALDEHYDE DEHYDROGENASE-RELATED"/>
    <property type="match status" value="1"/>
</dbReference>
<organism evidence="3">
    <name type="scientific">Candidatus Actinomarina minuta</name>
    <dbReference type="NCBI Taxonomy" id="1389454"/>
    <lineage>
        <taxon>Bacteria</taxon>
        <taxon>Bacillati</taxon>
        <taxon>Actinomycetota</taxon>
        <taxon>Actinomycetes</taxon>
        <taxon>Candidatus Actinomarinidae</taxon>
        <taxon>Candidatus Actinomarinales</taxon>
        <taxon>Candidatus Actinomarineae</taxon>
        <taxon>Candidatus Actinomarinaceae</taxon>
        <taxon>Candidatus Actinomarina</taxon>
    </lineage>
</organism>
<name>S5DLJ3_9ACTN</name>
<keyword evidence="1" id="KW-0560">Oxidoreductase</keyword>
<dbReference type="EMBL" id="KC811141">
    <property type="protein sequence ID" value="AGQ19746.1"/>
    <property type="molecule type" value="Genomic_DNA"/>
</dbReference>
<dbReference type="InterPro" id="IPR016161">
    <property type="entry name" value="Ald_DH/histidinol_DH"/>
</dbReference>
<protein>
    <submittedName>
        <fullName evidence="3">NAD-dependent aldehyde dehydrogenases</fullName>
    </submittedName>
</protein>
<reference evidence="3" key="1">
    <citation type="journal article" date="2013" name="Sci. Rep.">
        <title>Metagenomics uncovers a new group of low GC and ultra-small marine Actinobacteria.</title>
        <authorList>
            <person name="Ghai R."/>
            <person name="Mizuno C.M."/>
            <person name="Picazo A."/>
            <person name="Camacho A."/>
            <person name="Rodriguez-Valera F."/>
        </authorList>
    </citation>
    <scope>NUCLEOTIDE SEQUENCE</scope>
</reference>
<dbReference type="Pfam" id="PF00171">
    <property type="entry name" value="Aldedh"/>
    <property type="match status" value="1"/>
</dbReference>
<dbReference type="Gene3D" id="3.40.605.10">
    <property type="entry name" value="Aldehyde Dehydrogenase, Chain A, domain 1"/>
    <property type="match status" value="1"/>
</dbReference>
<evidence type="ECO:0000313" key="3">
    <source>
        <dbReference type="EMBL" id="AGQ19746.1"/>
    </source>
</evidence>